<dbReference type="PANTHER" id="PTHR43741">
    <property type="entry name" value="FMN-DEPENDENT NADH-AZOREDUCTASE 1"/>
    <property type="match status" value="1"/>
</dbReference>
<keyword evidence="9" id="KW-1185">Reference proteome</keyword>
<keyword evidence="3 6" id="KW-0560">Oxidoreductase</keyword>
<name>A0A1I7I5Q8_9BURK</name>
<keyword evidence="4 6" id="KW-0520">NAD</keyword>
<dbReference type="AlphaFoldDB" id="A0A1I7I5Q8"/>
<dbReference type="HAMAP" id="MF_01216">
    <property type="entry name" value="Azoreductase_type1"/>
    <property type="match status" value="1"/>
</dbReference>
<keyword evidence="2 6" id="KW-0288">FMN</keyword>
<dbReference type="EMBL" id="FPBO01000007">
    <property type="protein sequence ID" value="SFU68263.1"/>
    <property type="molecule type" value="Genomic_DNA"/>
</dbReference>
<dbReference type="EC" id="1.6.5.-" evidence="6"/>
<dbReference type="RefSeq" id="WP_093555342.1">
    <property type="nucleotide sequence ID" value="NZ_FPBO01000007.1"/>
</dbReference>
<dbReference type="GO" id="GO:0016655">
    <property type="term" value="F:oxidoreductase activity, acting on NAD(P)H, quinone or similar compound as acceptor"/>
    <property type="evidence" value="ECO:0007669"/>
    <property type="project" value="InterPro"/>
</dbReference>
<dbReference type="InterPro" id="IPR050104">
    <property type="entry name" value="FMN-dep_NADH:Q_OxRdtase_AzoR1"/>
</dbReference>
<dbReference type="OrthoDB" id="9787136at2"/>
<comment type="caution">
    <text evidence="6">Lacks conserved residue(s) required for the propagation of feature annotation.</text>
</comment>
<comment type="similarity">
    <text evidence="6">Belongs to the azoreductase type 1 family.</text>
</comment>
<reference evidence="9" key="1">
    <citation type="submission" date="2016-10" db="EMBL/GenBank/DDBJ databases">
        <authorList>
            <person name="Varghese N."/>
            <person name="Submissions S."/>
        </authorList>
    </citation>
    <scope>NUCLEOTIDE SEQUENCE [LARGE SCALE GENOMIC DNA]</scope>
    <source>
        <strain evidence="9">CGMCC 1.11014</strain>
    </source>
</reference>
<dbReference type="GO" id="GO:0016652">
    <property type="term" value="F:oxidoreductase activity, acting on NAD(P)H as acceptor"/>
    <property type="evidence" value="ECO:0007669"/>
    <property type="project" value="UniProtKB-UniRule"/>
</dbReference>
<feature type="binding site" evidence="6">
    <location>
        <begin position="16"/>
        <end position="18"/>
    </location>
    <ligand>
        <name>FMN</name>
        <dbReference type="ChEBI" id="CHEBI:58210"/>
    </ligand>
</feature>
<dbReference type="InterPro" id="IPR003680">
    <property type="entry name" value="Flavodoxin_fold"/>
</dbReference>
<protein>
    <recommendedName>
        <fullName evidence="6">FMN dependent NADH:quinone oxidoreductase</fullName>
        <ecNumber evidence="6">1.6.5.-</ecNumber>
    </recommendedName>
    <alternativeName>
        <fullName evidence="6">Azo-dye reductase</fullName>
    </alternativeName>
    <alternativeName>
        <fullName evidence="6">FMN-dependent NADH-azo compound oxidoreductase</fullName>
    </alternativeName>
    <alternativeName>
        <fullName evidence="6">FMN-dependent NADH-azoreductase</fullName>
        <ecNumber evidence="6">1.7.1.17</ecNumber>
    </alternativeName>
</protein>
<evidence type="ECO:0000256" key="3">
    <source>
        <dbReference type="ARBA" id="ARBA00023002"/>
    </source>
</evidence>
<evidence type="ECO:0000313" key="8">
    <source>
        <dbReference type="EMBL" id="SFU68263.1"/>
    </source>
</evidence>
<organism evidence="8 9">
    <name type="scientific">Pseudoduganella namucuonensis</name>
    <dbReference type="NCBI Taxonomy" id="1035707"/>
    <lineage>
        <taxon>Bacteria</taxon>
        <taxon>Pseudomonadati</taxon>
        <taxon>Pseudomonadota</taxon>
        <taxon>Betaproteobacteria</taxon>
        <taxon>Burkholderiales</taxon>
        <taxon>Oxalobacteraceae</taxon>
        <taxon>Telluria group</taxon>
        <taxon>Pseudoduganella</taxon>
    </lineage>
</organism>
<feature type="binding site" evidence="6">
    <location>
        <position position="10"/>
    </location>
    <ligand>
        <name>FMN</name>
        <dbReference type="ChEBI" id="CHEBI:58210"/>
    </ligand>
</feature>
<dbReference type="Gene3D" id="3.40.50.360">
    <property type="match status" value="1"/>
</dbReference>
<dbReference type="Pfam" id="PF02525">
    <property type="entry name" value="Flavodoxin_2"/>
    <property type="match status" value="1"/>
</dbReference>
<comment type="cofactor">
    <cofactor evidence="6">
        <name>FMN</name>
        <dbReference type="ChEBI" id="CHEBI:58210"/>
    </cofactor>
    <text evidence="6">Binds 1 FMN per subunit.</text>
</comment>
<proteinExistence type="inferred from homology"/>
<comment type="catalytic activity">
    <reaction evidence="5">
        <text>N,N-dimethyl-1,4-phenylenediamine + anthranilate + 2 NAD(+) = 2-(4-dimethylaminophenyl)diazenylbenzoate + 2 NADH + 2 H(+)</text>
        <dbReference type="Rhea" id="RHEA:55872"/>
        <dbReference type="ChEBI" id="CHEBI:15378"/>
        <dbReference type="ChEBI" id="CHEBI:15783"/>
        <dbReference type="ChEBI" id="CHEBI:16567"/>
        <dbReference type="ChEBI" id="CHEBI:57540"/>
        <dbReference type="ChEBI" id="CHEBI:57945"/>
        <dbReference type="ChEBI" id="CHEBI:71579"/>
        <dbReference type="EC" id="1.7.1.17"/>
    </reaction>
    <physiologicalReaction direction="right-to-left" evidence="5">
        <dbReference type="Rhea" id="RHEA:55874"/>
    </physiologicalReaction>
</comment>
<keyword evidence="1 6" id="KW-0285">Flavoprotein</keyword>
<dbReference type="GO" id="GO:0009055">
    <property type="term" value="F:electron transfer activity"/>
    <property type="evidence" value="ECO:0007669"/>
    <property type="project" value="UniProtKB-UniRule"/>
</dbReference>
<evidence type="ECO:0000256" key="5">
    <source>
        <dbReference type="ARBA" id="ARBA00048542"/>
    </source>
</evidence>
<evidence type="ECO:0000313" key="9">
    <source>
        <dbReference type="Proteomes" id="UP000199391"/>
    </source>
</evidence>
<dbReference type="Proteomes" id="UP000199391">
    <property type="component" value="Unassembled WGS sequence"/>
</dbReference>
<dbReference type="STRING" id="1035707.SAMN05216552_1007115"/>
<evidence type="ECO:0000256" key="2">
    <source>
        <dbReference type="ARBA" id="ARBA00022643"/>
    </source>
</evidence>
<dbReference type="InterPro" id="IPR023048">
    <property type="entry name" value="NADH:quinone_OxRdtase_FMN_depd"/>
</dbReference>
<evidence type="ECO:0000259" key="7">
    <source>
        <dbReference type="Pfam" id="PF02525"/>
    </source>
</evidence>
<dbReference type="GO" id="GO:0010181">
    <property type="term" value="F:FMN binding"/>
    <property type="evidence" value="ECO:0007669"/>
    <property type="project" value="UniProtKB-UniRule"/>
</dbReference>
<gene>
    <name evidence="6" type="primary">azoR</name>
    <name evidence="8" type="ORF">SAMN05216552_1007115</name>
</gene>
<comment type="subunit">
    <text evidence="6">Homodimer.</text>
</comment>
<sequence length="204" mass="21642">MANVLYINSSVRNTGSLSRQLSAEFVAKWKAANPADTIVERDLAANPVPHLTEQMMGAFFTPAEARNAEQAHTVKTSDTLVAEVQAADVIVIGAPMYNFSVSSTLKAWIDHIARAGVTFKYTETGPVGLLTGKKVYVFTASGGVYSEGPGAAYDHLATYLRAVLGFLGITDISFIRAEGVAMGEQALADTLAKSRQSIAELVAA</sequence>
<feature type="domain" description="Flavodoxin-like fold" evidence="7">
    <location>
        <begin position="3"/>
        <end position="200"/>
    </location>
</feature>
<evidence type="ECO:0000256" key="1">
    <source>
        <dbReference type="ARBA" id="ARBA00022630"/>
    </source>
</evidence>
<comment type="function">
    <text evidence="6">Quinone reductase that provides resistance to thiol-specific stress caused by electrophilic quinones.</text>
</comment>
<dbReference type="InterPro" id="IPR029039">
    <property type="entry name" value="Flavoprotein-like_sf"/>
</dbReference>
<evidence type="ECO:0000256" key="6">
    <source>
        <dbReference type="HAMAP-Rule" id="MF_01216"/>
    </source>
</evidence>
<comment type="function">
    <text evidence="6">Also exhibits azoreductase activity. Catalyzes the reductive cleavage of the azo bond in aromatic azo compounds to the corresponding amines.</text>
</comment>
<dbReference type="EC" id="1.7.1.17" evidence="6"/>
<dbReference type="PANTHER" id="PTHR43741:SF2">
    <property type="entry name" value="FMN-DEPENDENT NADH:QUINONE OXIDOREDUCTASE"/>
    <property type="match status" value="1"/>
</dbReference>
<accession>A0A1I7I5Q8</accession>
<dbReference type="SUPFAM" id="SSF52218">
    <property type="entry name" value="Flavoproteins"/>
    <property type="match status" value="1"/>
</dbReference>
<comment type="catalytic activity">
    <reaction evidence="6">
        <text>2 a quinone + NADH + H(+) = 2 a 1,4-benzosemiquinone + NAD(+)</text>
        <dbReference type="Rhea" id="RHEA:65952"/>
        <dbReference type="ChEBI" id="CHEBI:15378"/>
        <dbReference type="ChEBI" id="CHEBI:57540"/>
        <dbReference type="ChEBI" id="CHEBI:57945"/>
        <dbReference type="ChEBI" id="CHEBI:132124"/>
        <dbReference type="ChEBI" id="CHEBI:134225"/>
    </reaction>
</comment>
<feature type="binding site" evidence="6">
    <location>
        <begin position="96"/>
        <end position="99"/>
    </location>
    <ligand>
        <name>FMN</name>
        <dbReference type="ChEBI" id="CHEBI:58210"/>
    </ligand>
</feature>
<evidence type="ECO:0000256" key="4">
    <source>
        <dbReference type="ARBA" id="ARBA00023027"/>
    </source>
</evidence>